<dbReference type="EMBL" id="BLAL01000215">
    <property type="protein sequence ID" value="GES92472.1"/>
    <property type="molecule type" value="Genomic_DNA"/>
</dbReference>
<dbReference type="Gene3D" id="3.30.40.10">
    <property type="entry name" value="Zinc/RING finger domain, C3HC4 (zinc finger)"/>
    <property type="match status" value="1"/>
</dbReference>
<dbReference type="SUPFAM" id="SSF57850">
    <property type="entry name" value="RING/U-box"/>
    <property type="match status" value="1"/>
</dbReference>
<dbReference type="Proteomes" id="UP000615446">
    <property type="component" value="Unassembled WGS sequence"/>
</dbReference>
<accession>A0A8H3LPJ1</accession>
<proteinExistence type="predicted"/>
<comment type="caution">
    <text evidence="1">The sequence shown here is derived from an EMBL/GenBank/DDBJ whole genome shotgun (WGS) entry which is preliminary data.</text>
</comment>
<dbReference type="InterPro" id="IPR011990">
    <property type="entry name" value="TPR-like_helical_dom_sf"/>
</dbReference>
<gene>
    <name evidence="1" type="ORF">RCL2_001924700</name>
</gene>
<sequence length="215" mass="25346">MFSMIEIDFNQYIQRLNENKSTADDSSEKFQNLVTFVKEKYIEDLKIITDEMTCTISKEPTDQLCVLGCQHSVSLYNLEKLKQKLCPECQEKIEYDIIRNLPQNSTYKNLYSEFTKSGHILPSIELEVSNDSDISDNSKSFKLKFKKTHPTYQNILKELGEKNYEKAESLCKEFLNSYPKSYSLRCILAYIYRCLYNYEQAHLHLNEVIIYFIRG</sequence>
<dbReference type="AlphaFoldDB" id="A0A8H3LPJ1"/>
<dbReference type="Gene3D" id="1.25.40.10">
    <property type="entry name" value="Tetratricopeptide repeat domain"/>
    <property type="match status" value="1"/>
</dbReference>
<reference evidence="1" key="1">
    <citation type="submission" date="2019-10" db="EMBL/GenBank/DDBJ databases">
        <title>Conservation and host-specific expression of non-tandemly repeated heterogenous ribosome RNA gene in arbuscular mycorrhizal fungi.</title>
        <authorList>
            <person name="Maeda T."/>
            <person name="Kobayashi Y."/>
            <person name="Nakagawa T."/>
            <person name="Ezawa T."/>
            <person name="Yamaguchi K."/>
            <person name="Bino T."/>
            <person name="Nishimoto Y."/>
            <person name="Shigenobu S."/>
            <person name="Kawaguchi M."/>
        </authorList>
    </citation>
    <scope>NUCLEOTIDE SEQUENCE</scope>
    <source>
        <strain evidence="1">HR1</strain>
    </source>
</reference>
<evidence type="ECO:0000313" key="1">
    <source>
        <dbReference type="EMBL" id="GES92472.1"/>
    </source>
</evidence>
<evidence type="ECO:0000313" key="2">
    <source>
        <dbReference type="Proteomes" id="UP000615446"/>
    </source>
</evidence>
<name>A0A8H3LPJ1_9GLOM</name>
<dbReference type="SUPFAM" id="SSF48452">
    <property type="entry name" value="TPR-like"/>
    <property type="match status" value="1"/>
</dbReference>
<dbReference type="InterPro" id="IPR013083">
    <property type="entry name" value="Znf_RING/FYVE/PHD"/>
</dbReference>
<dbReference type="OrthoDB" id="2429343at2759"/>
<protein>
    <submittedName>
        <fullName evidence="1">Uncharacterized protein</fullName>
    </submittedName>
</protein>
<organism evidence="1 2">
    <name type="scientific">Rhizophagus clarus</name>
    <dbReference type="NCBI Taxonomy" id="94130"/>
    <lineage>
        <taxon>Eukaryota</taxon>
        <taxon>Fungi</taxon>
        <taxon>Fungi incertae sedis</taxon>
        <taxon>Mucoromycota</taxon>
        <taxon>Glomeromycotina</taxon>
        <taxon>Glomeromycetes</taxon>
        <taxon>Glomerales</taxon>
        <taxon>Glomeraceae</taxon>
        <taxon>Rhizophagus</taxon>
    </lineage>
</organism>